<evidence type="ECO:0000313" key="19">
    <source>
        <dbReference type="Proteomes" id="UP001164286"/>
    </source>
</evidence>
<evidence type="ECO:0000256" key="5">
    <source>
        <dbReference type="ARBA" id="ARBA00022801"/>
    </source>
</evidence>
<keyword evidence="7 12" id="KW-0067">ATP-binding</keyword>
<dbReference type="RefSeq" id="XP_052942305.1">
    <property type="nucleotide sequence ID" value="XM_053091290.1"/>
</dbReference>
<reference evidence="18" key="1">
    <citation type="journal article" date="2022" name="G3 (Bethesda)">
        <title>High quality genome of the basidiomycete yeast Dioszegia hungarica PDD-24b-2 isolated from cloud water.</title>
        <authorList>
            <person name="Jarrige D."/>
            <person name="Haridas S."/>
            <person name="Bleykasten-Grosshans C."/>
            <person name="Joly M."/>
            <person name="Nadalig T."/>
            <person name="Sancelme M."/>
            <person name="Vuilleumier S."/>
            <person name="Grigoriev I.V."/>
            <person name="Amato P."/>
            <person name="Bringel F."/>
        </authorList>
    </citation>
    <scope>NUCLEOTIDE SEQUENCE</scope>
    <source>
        <strain evidence="18">PDD-24b-2</strain>
    </source>
</reference>
<evidence type="ECO:0000256" key="9">
    <source>
        <dbReference type="ARBA" id="ARBA00023054"/>
    </source>
</evidence>
<dbReference type="GO" id="GO:0016787">
    <property type="term" value="F:hydrolase activity"/>
    <property type="evidence" value="ECO:0007669"/>
    <property type="project" value="UniProtKB-KW"/>
</dbReference>
<dbReference type="PROSITE" id="PS51194">
    <property type="entry name" value="HELICASE_CTER"/>
    <property type="match status" value="1"/>
</dbReference>
<keyword evidence="8 13" id="KW-0694">RNA-binding</keyword>
<comment type="subcellular location">
    <subcellularLocation>
        <location evidence="1">Nucleus</location>
        <location evidence="1">Nucleolus</location>
    </subcellularLocation>
</comment>
<comment type="catalytic activity">
    <reaction evidence="13">
        <text>ATP + H2O = ADP + phosphate + H(+)</text>
        <dbReference type="Rhea" id="RHEA:13065"/>
        <dbReference type="ChEBI" id="CHEBI:15377"/>
        <dbReference type="ChEBI" id="CHEBI:15378"/>
        <dbReference type="ChEBI" id="CHEBI:30616"/>
        <dbReference type="ChEBI" id="CHEBI:43474"/>
        <dbReference type="ChEBI" id="CHEBI:456216"/>
        <dbReference type="EC" id="3.6.4.13"/>
    </reaction>
</comment>
<keyword evidence="2" id="KW-0690">Ribosome biogenesis</keyword>
<evidence type="ECO:0000259" key="17">
    <source>
        <dbReference type="PROSITE" id="PS51195"/>
    </source>
</evidence>
<feature type="domain" description="Helicase C-terminal" evidence="16">
    <location>
        <begin position="285"/>
        <end position="457"/>
    </location>
</feature>
<dbReference type="CDD" id="cd17960">
    <property type="entry name" value="DEADc_DDX55"/>
    <property type="match status" value="1"/>
</dbReference>
<dbReference type="SUPFAM" id="SSF52540">
    <property type="entry name" value="P-loop containing nucleoside triphosphate hydrolases"/>
    <property type="match status" value="1"/>
</dbReference>
<keyword evidence="6 12" id="KW-0347">Helicase</keyword>
<evidence type="ECO:0000256" key="7">
    <source>
        <dbReference type="ARBA" id="ARBA00022840"/>
    </source>
</evidence>
<evidence type="ECO:0000256" key="11">
    <source>
        <dbReference type="PROSITE-ProRule" id="PRU00552"/>
    </source>
</evidence>
<dbReference type="SMART" id="SM00490">
    <property type="entry name" value="HELICc"/>
    <property type="match status" value="1"/>
</dbReference>
<accession>A0AA38H147</accession>
<dbReference type="GO" id="GO:0005730">
    <property type="term" value="C:nucleolus"/>
    <property type="evidence" value="ECO:0007669"/>
    <property type="project" value="UniProtKB-SubCell"/>
</dbReference>
<dbReference type="InterPro" id="IPR027417">
    <property type="entry name" value="P-loop_NTPase"/>
</dbReference>
<keyword evidence="3" id="KW-0698">rRNA processing</keyword>
<dbReference type="EC" id="3.6.4.13" evidence="13"/>
<evidence type="ECO:0000256" key="14">
    <source>
        <dbReference type="SAM" id="Coils"/>
    </source>
</evidence>
<name>A0AA38H147_9TREE</name>
<keyword evidence="4 12" id="KW-0547">Nucleotide-binding</keyword>
<dbReference type="InterPro" id="IPR014001">
    <property type="entry name" value="Helicase_ATP-bd"/>
</dbReference>
<dbReference type="AlphaFoldDB" id="A0AA38H147"/>
<evidence type="ECO:0000256" key="8">
    <source>
        <dbReference type="ARBA" id="ARBA00022884"/>
    </source>
</evidence>
<dbReference type="InterPro" id="IPR011545">
    <property type="entry name" value="DEAD/DEAH_box_helicase_dom"/>
</dbReference>
<organism evidence="18 19">
    <name type="scientific">Dioszegia hungarica</name>
    <dbReference type="NCBI Taxonomy" id="4972"/>
    <lineage>
        <taxon>Eukaryota</taxon>
        <taxon>Fungi</taxon>
        <taxon>Dikarya</taxon>
        <taxon>Basidiomycota</taxon>
        <taxon>Agaricomycotina</taxon>
        <taxon>Tremellomycetes</taxon>
        <taxon>Tremellales</taxon>
        <taxon>Bulleribasidiaceae</taxon>
        <taxon>Dioszegia</taxon>
    </lineage>
</organism>
<dbReference type="EMBL" id="JAKWFO010000014">
    <property type="protein sequence ID" value="KAI9632528.1"/>
    <property type="molecule type" value="Genomic_DNA"/>
</dbReference>
<feature type="coiled-coil region" evidence="14">
    <location>
        <begin position="646"/>
        <end position="673"/>
    </location>
</feature>
<comment type="domain">
    <text evidence="13">The Q motif is unique to and characteristic of the DEAD box family of RNA helicases and controls ATP binding and hydrolysis.</text>
</comment>
<dbReference type="GeneID" id="77730495"/>
<evidence type="ECO:0000313" key="18">
    <source>
        <dbReference type="EMBL" id="KAI9632528.1"/>
    </source>
</evidence>
<dbReference type="InterPro" id="IPR014014">
    <property type="entry name" value="RNA_helicase_DEAD_Q_motif"/>
</dbReference>
<dbReference type="Pfam" id="PF00271">
    <property type="entry name" value="Helicase_C"/>
    <property type="match status" value="1"/>
</dbReference>
<feature type="short sequence motif" description="Q motif" evidence="11">
    <location>
        <begin position="15"/>
        <end position="43"/>
    </location>
</feature>
<dbReference type="PROSITE" id="PS00039">
    <property type="entry name" value="DEAD_ATP_HELICASE"/>
    <property type="match status" value="1"/>
</dbReference>
<dbReference type="InterPro" id="IPR001650">
    <property type="entry name" value="Helicase_C-like"/>
</dbReference>
<dbReference type="Pfam" id="PF23681">
    <property type="entry name" value="CTT_SPB4"/>
    <property type="match status" value="1"/>
</dbReference>
<comment type="function">
    <text evidence="13">RNA helicase.</text>
</comment>
<evidence type="ECO:0000256" key="12">
    <source>
        <dbReference type="RuleBase" id="RU000492"/>
    </source>
</evidence>
<evidence type="ECO:0000256" key="10">
    <source>
        <dbReference type="ARBA" id="ARBA00038002"/>
    </source>
</evidence>
<evidence type="ECO:0000256" key="2">
    <source>
        <dbReference type="ARBA" id="ARBA00022517"/>
    </source>
</evidence>
<dbReference type="PROSITE" id="PS51195">
    <property type="entry name" value="Q_MOTIF"/>
    <property type="match status" value="1"/>
</dbReference>
<gene>
    <name evidence="18" type="ORF">MKK02DRAFT_40832</name>
</gene>
<dbReference type="SMART" id="SM00487">
    <property type="entry name" value="DEXDc"/>
    <property type="match status" value="1"/>
</dbReference>
<evidence type="ECO:0000256" key="1">
    <source>
        <dbReference type="ARBA" id="ARBA00004604"/>
    </source>
</evidence>
<evidence type="ECO:0000259" key="16">
    <source>
        <dbReference type="PROSITE" id="PS51194"/>
    </source>
</evidence>
<dbReference type="SMART" id="SM01178">
    <property type="entry name" value="DUF4217"/>
    <property type="match status" value="1"/>
</dbReference>
<feature type="domain" description="DEAD-box RNA helicase Q" evidence="17">
    <location>
        <begin position="15"/>
        <end position="43"/>
    </location>
</feature>
<dbReference type="InterPro" id="IPR056330">
    <property type="entry name" value="CTT_SPB4"/>
</dbReference>
<evidence type="ECO:0000256" key="13">
    <source>
        <dbReference type="RuleBase" id="RU365068"/>
    </source>
</evidence>
<dbReference type="PANTHER" id="PTHR24031">
    <property type="entry name" value="RNA HELICASE"/>
    <property type="match status" value="1"/>
</dbReference>
<dbReference type="Pfam" id="PF13959">
    <property type="entry name" value="CTE_SPB4"/>
    <property type="match status" value="1"/>
</dbReference>
<dbReference type="InterPro" id="IPR000629">
    <property type="entry name" value="RNA-helicase_DEAD-box_CS"/>
</dbReference>
<dbReference type="Proteomes" id="UP001164286">
    <property type="component" value="Unassembled WGS sequence"/>
</dbReference>
<dbReference type="GO" id="GO:0003723">
    <property type="term" value="F:RNA binding"/>
    <property type="evidence" value="ECO:0007669"/>
    <property type="project" value="UniProtKB-UniRule"/>
</dbReference>
<evidence type="ECO:0000256" key="3">
    <source>
        <dbReference type="ARBA" id="ARBA00022552"/>
    </source>
</evidence>
<dbReference type="GO" id="GO:0005524">
    <property type="term" value="F:ATP binding"/>
    <property type="evidence" value="ECO:0007669"/>
    <property type="project" value="UniProtKB-UniRule"/>
</dbReference>
<dbReference type="InterPro" id="IPR025313">
    <property type="entry name" value="SPB4-like_CTE"/>
</dbReference>
<comment type="similarity">
    <text evidence="10">Belongs to the DEAD box helicase family. DDX55/SPB4 subfamily.</text>
</comment>
<dbReference type="PROSITE" id="PS51192">
    <property type="entry name" value="HELICASE_ATP_BIND_1"/>
    <property type="match status" value="1"/>
</dbReference>
<dbReference type="Pfam" id="PF00270">
    <property type="entry name" value="DEAD"/>
    <property type="match status" value="1"/>
</dbReference>
<comment type="caution">
    <text evidence="18">The sequence shown here is derived from an EMBL/GenBank/DDBJ whole genome shotgun (WGS) entry which is preliminary data.</text>
</comment>
<evidence type="ECO:0000256" key="6">
    <source>
        <dbReference type="ARBA" id="ARBA00022806"/>
    </source>
</evidence>
<keyword evidence="19" id="KW-1185">Reference proteome</keyword>
<sequence length="696" mass="78139">MNRNHTAAPAIGGSWEKLSPPLTPWIMDVVRSSGFTNMTPVQAGTIPRAIKNQDCVVEAVTGSGKTLAFVLPILERLARSDKVYKKGEVAAIVIAPTRELASQIHNVFHSFLASLVPPSASSPIASSSRSPSPPREVIEAPYSLPCLITSGTPTPYETFLALSSNILIGTPGRLAAFLLSPRGQSVVRVSDLDCLVLDEADRLLSSPDHRRDVERIMRHLPKQRRTHLFSATMTDAVEEMIGLGLRNPVRIVVNLKDKRTGEEAKERRTPMSLQNTYLICRHAEKTLQLVRLLQSESSRYEAAKYIVYFSTCAAVDYFYRILSAMPALSTFHLTSLHGDLPPRVRETALKSFTTHPSSHLHPAVLLCTDVAARGVDFADVDVVIQYDPPTDPKTFSHRAGRTARAGRQGKGVVLLAQGREEEYVDFLLARKIPIAPKAYLNAQLEDSDLPDVVDSGAITMRDSIRKQVMKDRELHDRAAKSFVSALRAYTKHEASFIFRLADLDFHNLATGFGLLRLPTMPEIKDWRKRKEAQRKVVEKKREAVEVVEDVQDFLWEDANVDWDTYAYANKTRETARLAALETKRATPISEDVQKKRKIRAEMRESWSEQNDKRARKEVKKEKREKRKDEIWAQKLAEDGGVEVGMVERFKKEKAAGQVEREEQEREYKLLKREVRVERGGGRVKAAAAGGMFDGLD</sequence>
<dbReference type="Gene3D" id="3.40.50.300">
    <property type="entry name" value="P-loop containing nucleotide triphosphate hydrolases"/>
    <property type="match status" value="2"/>
</dbReference>
<dbReference type="CDD" id="cd18787">
    <property type="entry name" value="SF2_C_DEAD"/>
    <property type="match status" value="1"/>
</dbReference>
<protein>
    <recommendedName>
        <fullName evidence="13">ATP-dependent RNA helicase</fullName>
        <ecNumber evidence="13">3.6.4.13</ecNumber>
    </recommendedName>
</protein>
<proteinExistence type="inferred from homology"/>
<dbReference type="GO" id="GO:0003724">
    <property type="term" value="F:RNA helicase activity"/>
    <property type="evidence" value="ECO:0007669"/>
    <property type="project" value="UniProtKB-EC"/>
</dbReference>
<evidence type="ECO:0000256" key="4">
    <source>
        <dbReference type="ARBA" id="ARBA00022741"/>
    </source>
</evidence>
<evidence type="ECO:0000259" key="15">
    <source>
        <dbReference type="PROSITE" id="PS51192"/>
    </source>
</evidence>
<keyword evidence="9 14" id="KW-0175">Coiled coil</keyword>
<dbReference type="GO" id="GO:0006364">
    <property type="term" value="P:rRNA processing"/>
    <property type="evidence" value="ECO:0007669"/>
    <property type="project" value="UniProtKB-KW"/>
</dbReference>
<keyword evidence="5 12" id="KW-0378">Hydrolase</keyword>
<feature type="domain" description="Helicase ATP-binding" evidence="15">
    <location>
        <begin position="46"/>
        <end position="251"/>
    </location>
</feature>